<dbReference type="SUPFAM" id="SSF117018">
    <property type="entry name" value="ATP-dependent DNA ligase DNA-binding domain"/>
    <property type="match status" value="1"/>
</dbReference>
<evidence type="ECO:0000256" key="14">
    <source>
        <dbReference type="ARBA" id="ARBA00034003"/>
    </source>
</evidence>
<dbReference type="FunFam" id="3.30.470.30:FF:000003">
    <property type="entry name" value="DNA ligase"/>
    <property type="match status" value="1"/>
</dbReference>
<dbReference type="EMBL" id="GAMC01014337">
    <property type="protein sequence ID" value="JAB92218.1"/>
    <property type="molecule type" value="mRNA"/>
</dbReference>
<name>W8BSP1_CERCA</name>
<dbReference type="OrthoDB" id="206088at2759"/>
<dbReference type="GO" id="GO:0070421">
    <property type="term" value="C:DNA ligase III-XRCC1 complex"/>
    <property type="evidence" value="ECO:0007669"/>
    <property type="project" value="TreeGrafter"/>
</dbReference>
<dbReference type="SUPFAM" id="SSF56091">
    <property type="entry name" value="DNA ligase/mRNA capping enzyme, catalytic domain"/>
    <property type="match status" value="1"/>
</dbReference>
<dbReference type="CDD" id="cd07967">
    <property type="entry name" value="OBF_DNA_ligase_III"/>
    <property type="match status" value="1"/>
</dbReference>
<keyword evidence="5" id="KW-0132">Cell division</keyword>
<keyword evidence="10 15" id="KW-0067">ATP-binding</keyword>
<dbReference type="EMBL" id="GAMC01014336">
    <property type="protein sequence ID" value="JAB92219.1"/>
    <property type="molecule type" value="mRNA"/>
</dbReference>
<evidence type="ECO:0000256" key="7">
    <source>
        <dbReference type="ARBA" id="ARBA00022723"/>
    </source>
</evidence>
<keyword evidence="11 15" id="KW-0233">DNA recombination</keyword>
<dbReference type="CDD" id="cd07902">
    <property type="entry name" value="Adenylation_DNA_ligase_III"/>
    <property type="match status" value="1"/>
</dbReference>
<evidence type="ECO:0000256" key="3">
    <source>
        <dbReference type="ARBA" id="ARBA00007572"/>
    </source>
</evidence>
<reference evidence="20" key="2">
    <citation type="journal article" date="2014" name="BMC Genomics">
        <title>A genomic perspective to assessing quality of mass-reared SIT flies used in Mediterranean fruit fly (Ceratitis capitata) eradication in California.</title>
        <authorList>
            <person name="Calla B."/>
            <person name="Hall B."/>
            <person name="Hou S."/>
            <person name="Geib S.M."/>
        </authorList>
    </citation>
    <scope>NUCLEOTIDE SEQUENCE</scope>
</reference>
<dbReference type="InterPro" id="IPR000977">
    <property type="entry name" value="DNA_ligase_ATP-dep"/>
</dbReference>
<dbReference type="Pfam" id="PF01068">
    <property type="entry name" value="DNA_ligase_A_M"/>
    <property type="match status" value="1"/>
</dbReference>
<evidence type="ECO:0000256" key="11">
    <source>
        <dbReference type="ARBA" id="ARBA00023172"/>
    </source>
</evidence>
<keyword evidence="4 15" id="KW-0436">Ligase</keyword>
<dbReference type="PANTHER" id="PTHR45674">
    <property type="entry name" value="DNA LIGASE 1/3 FAMILY MEMBER"/>
    <property type="match status" value="1"/>
</dbReference>
<dbReference type="GO" id="GO:0046872">
    <property type="term" value="F:metal ion binding"/>
    <property type="evidence" value="ECO:0007669"/>
    <property type="project" value="UniProtKB-KW"/>
</dbReference>
<gene>
    <name evidence="20" type="primary">DNLI3</name>
</gene>
<dbReference type="GO" id="GO:0003677">
    <property type="term" value="F:DNA binding"/>
    <property type="evidence" value="ECO:0007669"/>
    <property type="project" value="InterPro"/>
</dbReference>
<dbReference type="GO" id="GO:0051301">
    <property type="term" value="P:cell division"/>
    <property type="evidence" value="ECO:0007669"/>
    <property type="project" value="UniProtKB-KW"/>
</dbReference>
<dbReference type="FunFam" id="1.10.3260.10:FF:000002">
    <property type="entry name" value="DNA ligase"/>
    <property type="match status" value="1"/>
</dbReference>
<dbReference type="SUPFAM" id="SSF50249">
    <property type="entry name" value="Nucleic acid-binding proteins"/>
    <property type="match status" value="1"/>
</dbReference>
<accession>W8BSP1</accession>
<keyword evidence="6" id="KW-0235">DNA replication</keyword>
<comment type="cofactor">
    <cofactor evidence="1">
        <name>Mg(2+)</name>
        <dbReference type="ChEBI" id="CHEBI:18420"/>
    </cofactor>
</comment>
<dbReference type="InterPro" id="IPR050191">
    <property type="entry name" value="ATP-dep_DNA_ligase"/>
</dbReference>
<dbReference type="InterPro" id="IPR001357">
    <property type="entry name" value="BRCT_dom"/>
</dbReference>
<dbReference type="PROSITE" id="PS50160">
    <property type="entry name" value="DNA_LIGASE_A3"/>
    <property type="match status" value="1"/>
</dbReference>
<dbReference type="Pfam" id="PF04679">
    <property type="entry name" value="DNA_ligase_A_C"/>
    <property type="match status" value="1"/>
</dbReference>
<comment type="similarity">
    <text evidence="3 16">Belongs to the ATP-dependent DNA ligase family.</text>
</comment>
<evidence type="ECO:0000256" key="10">
    <source>
        <dbReference type="ARBA" id="ARBA00022840"/>
    </source>
</evidence>
<reference evidence="20" key="1">
    <citation type="submission" date="2013-07" db="EMBL/GenBank/DDBJ databases">
        <authorList>
            <person name="Geib S."/>
        </authorList>
    </citation>
    <scope>NUCLEOTIDE SEQUENCE</scope>
</reference>
<dbReference type="InterPro" id="IPR012310">
    <property type="entry name" value="DNA_ligase_ATP-dep_cent"/>
</dbReference>
<dbReference type="NCBIfam" id="TIGR00574">
    <property type="entry name" value="dnl1"/>
    <property type="match status" value="1"/>
</dbReference>
<dbReference type="GO" id="GO:0006273">
    <property type="term" value="P:lagging strand elongation"/>
    <property type="evidence" value="ECO:0007669"/>
    <property type="project" value="TreeGrafter"/>
</dbReference>
<dbReference type="Gene3D" id="2.40.50.140">
    <property type="entry name" value="Nucleic acid-binding proteins"/>
    <property type="match status" value="1"/>
</dbReference>
<dbReference type="InterPro" id="IPR012308">
    <property type="entry name" value="DNA_ligase_ATP-dep_N"/>
</dbReference>
<evidence type="ECO:0000256" key="15">
    <source>
        <dbReference type="RuleBase" id="RU000617"/>
    </source>
</evidence>
<comment type="catalytic activity">
    <reaction evidence="14 15">
        <text>ATP + (deoxyribonucleotide)n-3'-hydroxyl + 5'-phospho-(deoxyribonucleotide)m = (deoxyribonucleotide)n+m + AMP + diphosphate.</text>
        <dbReference type="EC" id="6.5.1.1"/>
    </reaction>
</comment>
<feature type="domain" description="ATP-dependent DNA ligase family profile" evidence="18">
    <location>
        <begin position="362"/>
        <end position="496"/>
    </location>
</feature>
<dbReference type="PROSITE" id="PS50172">
    <property type="entry name" value="BRCT"/>
    <property type="match status" value="1"/>
</dbReference>
<feature type="domain" description="BRCT" evidence="19">
    <location>
        <begin position="750"/>
        <end position="839"/>
    </location>
</feature>
<evidence type="ECO:0000256" key="16">
    <source>
        <dbReference type="RuleBase" id="RU004196"/>
    </source>
</evidence>
<dbReference type="InterPro" id="IPR012309">
    <property type="entry name" value="DNA_ligase_ATP-dep_C"/>
</dbReference>
<evidence type="ECO:0000256" key="13">
    <source>
        <dbReference type="ARBA" id="ARBA00023306"/>
    </source>
</evidence>
<dbReference type="PROSITE" id="PS00697">
    <property type="entry name" value="DNA_LIGASE_A1"/>
    <property type="match status" value="1"/>
</dbReference>
<dbReference type="InterPro" id="IPR016059">
    <property type="entry name" value="DNA_ligase_ATP-dep_CS"/>
</dbReference>
<dbReference type="InterPro" id="IPR012340">
    <property type="entry name" value="NA-bd_OB-fold"/>
</dbReference>
<sequence>MLKVFIINQRPKYIVLYKQASRLFSKEMFKIEDNRLETFSNVCDEIGAERSYNNKAQLLKEFLEKGTDRKGFKGDVLLWVQMLIPGATQRVYNLQNKQMLKLFSRIFVCEPQDMQRELEQDGDVSETLRKYFVSSKKLKPQKESTLYLQEVEEFLAKLEQRSKEDEQTDLLRQICKQTTALDLKMIIRLIKQDLRINAGARHILDAFGPLAYPAYQSSRDLAAVVKQFTSSDKQKNLILSPIKATKIAGKIGLMQVMTPISPMLANACKSVDEAFKKCPNGLFTEIKYDGERVQIHKRGNEFKFFSRNLKPVMDHKIKRFHELIPKAFPGGGDMILDSEIILVDTITGNLLPFGTLGAHKKKEFAHAEVCIFTFDCLLFKGEDLTNIPFQKRRKILEENINPIKSCVELSESQFLKTKDELSLMTAKVLKANLEGVVLKNPQGTYQPGKRGWLKVKKDYLFGGKMADTADLVVLGAWFGSGKKGGTLSIFLMGCYDNSDRLWKTVTKVHSGLDDAENETVHDELMNLMERADSNKLPSWLLCKKALVPDYIAKVPNKMPVWEITGAEFTKSEAHTAAGISIRFPRITKQRIDKSAEQANDLQYLQKLYEASKNDVNVDLLLSNCDDKANIKNVKIEEIGSKINLTPKKKAKVENSEDNLPGSSTKLKRKNHESEIQIEIEPNNTKKRKTQSPKVKTENIQLKVKVEKKDVHQSKLNFNSTTTKDNKFHDSRPKAIKLDIETSDKRDKIEKESEIFKSYIGYFDEDVVSEELKRSFVSNGGRLTTNSMDANIIFHTSTITQKDLSEFRSRYKRTSRHISVEWLSDSIREGKSMGYEIYAVVLR</sequence>
<evidence type="ECO:0000256" key="6">
    <source>
        <dbReference type="ARBA" id="ARBA00022705"/>
    </source>
</evidence>
<proteinExistence type="evidence at transcript level"/>
<feature type="region of interest" description="Disordered" evidence="17">
    <location>
        <begin position="648"/>
        <end position="672"/>
    </location>
</feature>
<evidence type="ECO:0000256" key="5">
    <source>
        <dbReference type="ARBA" id="ARBA00022618"/>
    </source>
</evidence>
<dbReference type="GO" id="GO:0005524">
    <property type="term" value="F:ATP binding"/>
    <property type="evidence" value="ECO:0007669"/>
    <property type="project" value="UniProtKB-KW"/>
</dbReference>
<dbReference type="AlphaFoldDB" id="W8BSP1"/>
<comment type="subcellular location">
    <subcellularLocation>
        <location evidence="2">Nucleus</location>
    </subcellularLocation>
</comment>
<evidence type="ECO:0000256" key="2">
    <source>
        <dbReference type="ARBA" id="ARBA00004123"/>
    </source>
</evidence>
<evidence type="ECO:0000256" key="1">
    <source>
        <dbReference type="ARBA" id="ARBA00001946"/>
    </source>
</evidence>
<dbReference type="GO" id="GO:0006302">
    <property type="term" value="P:double-strand break repair"/>
    <property type="evidence" value="ECO:0007669"/>
    <property type="project" value="TreeGrafter"/>
</dbReference>
<keyword evidence="13" id="KW-0131">Cell cycle</keyword>
<evidence type="ECO:0000256" key="12">
    <source>
        <dbReference type="ARBA" id="ARBA00023204"/>
    </source>
</evidence>
<dbReference type="GO" id="GO:0071897">
    <property type="term" value="P:DNA biosynthetic process"/>
    <property type="evidence" value="ECO:0007669"/>
    <property type="project" value="InterPro"/>
</dbReference>
<evidence type="ECO:0000256" key="9">
    <source>
        <dbReference type="ARBA" id="ARBA00022763"/>
    </source>
</evidence>
<dbReference type="EC" id="6.5.1.1" evidence="15"/>
<keyword evidence="8 15" id="KW-0547">Nucleotide-binding</keyword>
<keyword evidence="9 15" id="KW-0227">DNA damage</keyword>
<evidence type="ECO:0000259" key="19">
    <source>
        <dbReference type="PROSITE" id="PS50172"/>
    </source>
</evidence>
<dbReference type="GO" id="GO:0006310">
    <property type="term" value="P:DNA recombination"/>
    <property type="evidence" value="ECO:0007669"/>
    <property type="project" value="UniProtKB-KW"/>
</dbReference>
<evidence type="ECO:0000259" key="18">
    <source>
        <dbReference type="PROSITE" id="PS50160"/>
    </source>
</evidence>
<evidence type="ECO:0000313" key="20">
    <source>
        <dbReference type="EMBL" id="JAB92219.1"/>
    </source>
</evidence>
<dbReference type="PROSITE" id="PS00333">
    <property type="entry name" value="DNA_LIGASE_A2"/>
    <property type="match status" value="1"/>
</dbReference>
<dbReference type="Gene3D" id="3.30.1490.70">
    <property type="match status" value="1"/>
</dbReference>
<dbReference type="PANTHER" id="PTHR45674:SF9">
    <property type="entry name" value="DNA LIGASE 3"/>
    <property type="match status" value="1"/>
</dbReference>
<evidence type="ECO:0000256" key="8">
    <source>
        <dbReference type="ARBA" id="ARBA00022741"/>
    </source>
</evidence>
<protein>
    <recommendedName>
        <fullName evidence="15">DNA ligase</fullName>
        <ecNumber evidence="15">6.5.1.1</ecNumber>
    </recommendedName>
</protein>
<evidence type="ECO:0000256" key="17">
    <source>
        <dbReference type="SAM" id="MobiDB-lite"/>
    </source>
</evidence>
<keyword evidence="7" id="KW-0479">Metal-binding</keyword>
<dbReference type="Pfam" id="PF04675">
    <property type="entry name" value="DNA_ligase_A_N"/>
    <property type="match status" value="1"/>
</dbReference>
<dbReference type="Gene3D" id="3.30.470.30">
    <property type="entry name" value="DNA ligase/mRNA capping enzyme"/>
    <property type="match status" value="1"/>
</dbReference>
<dbReference type="GO" id="GO:0003910">
    <property type="term" value="F:DNA ligase (ATP) activity"/>
    <property type="evidence" value="ECO:0007669"/>
    <property type="project" value="UniProtKB-EC"/>
</dbReference>
<organism evidence="20">
    <name type="scientific">Ceratitis capitata</name>
    <name type="common">Mediterranean fruit fly</name>
    <name type="synonym">Tephritis capitata</name>
    <dbReference type="NCBI Taxonomy" id="7213"/>
    <lineage>
        <taxon>Eukaryota</taxon>
        <taxon>Metazoa</taxon>
        <taxon>Ecdysozoa</taxon>
        <taxon>Arthropoda</taxon>
        <taxon>Hexapoda</taxon>
        <taxon>Insecta</taxon>
        <taxon>Pterygota</taxon>
        <taxon>Neoptera</taxon>
        <taxon>Endopterygota</taxon>
        <taxon>Diptera</taxon>
        <taxon>Brachycera</taxon>
        <taxon>Muscomorpha</taxon>
        <taxon>Tephritoidea</taxon>
        <taxon>Tephritidae</taxon>
        <taxon>Ceratitis</taxon>
        <taxon>Ceratitis</taxon>
    </lineage>
</organism>
<evidence type="ECO:0000256" key="4">
    <source>
        <dbReference type="ARBA" id="ARBA00022598"/>
    </source>
</evidence>
<dbReference type="Gene3D" id="1.10.3260.10">
    <property type="entry name" value="DNA ligase, ATP-dependent, N-terminal domain"/>
    <property type="match status" value="1"/>
</dbReference>
<dbReference type="InterPro" id="IPR036599">
    <property type="entry name" value="DNA_ligase_N_sf"/>
</dbReference>
<keyword evidence="12 15" id="KW-0234">DNA repair</keyword>